<name>A0AAV5M1H4_9ROSI</name>
<dbReference type="PANTHER" id="PTHR34379">
    <property type="entry name" value="OS07G0553800 PROTEIN"/>
    <property type="match status" value="1"/>
</dbReference>
<evidence type="ECO:0000313" key="4">
    <source>
        <dbReference type="Proteomes" id="UP001054252"/>
    </source>
</evidence>
<feature type="transmembrane region" description="Helical" evidence="2">
    <location>
        <begin position="190"/>
        <end position="218"/>
    </location>
</feature>
<dbReference type="InterPro" id="IPR040411">
    <property type="entry name" value="At5g23160-like"/>
</dbReference>
<feature type="region of interest" description="Disordered" evidence="1">
    <location>
        <begin position="1"/>
        <end position="20"/>
    </location>
</feature>
<sequence>MEGTAKATTAKLRTRRNGTGRFSRSKSFSLCFKPAVMDGFSVESTEPSSTYDPVEPLPPMSMSFDVKDKKNKGSRRRLSCLISAVLFETSLGKKVIKRKLSQRLTDNSLQPKTQKLIPNEFPEHQESLGDEDMRTASTLSSSLRYQSSMLSPYSSCLSERNTVRTSIQPCTQGVIGAESRKGYFGPNAGLSLLLISLLILTFWGRIWAIFCTTTWLFFIPRWSIKPGRSEKMVELSPATESELYRKKAIKEGLLERNQRRG</sequence>
<evidence type="ECO:0000313" key="3">
    <source>
        <dbReference type="EMBL" id="GKV42547.1"/>
    </source>
</evidence>
<comment type="caution">
    <text evidence="3">The sequence shown here is derived from an EMBL/GenBank/DDBJ whole genome shotgun (WGS) entry which is preliminary data.</text>
</comment>
<accession>A0AAV5M1H4</accession>
<keyword evidence="2" id="KW-0812">Transmembrane</keyword>
<dbReference type="Proteomes" id="UP001054252">
    <property type="component" value="Unassembled WGS sequence"/>
</dbReference>
<reference evidence="3 4" key="1">
    <citation type="journal article" date="2021" name="Commun. Biol.">
        <title>The genome of Shorea leprosula (Dipterocarpaceae) highlights the ecological relevance of drought in aseasonal tropical rainforests.</title>
        <authorList>
            <person name="Ng K.K.S."/>
            <person name="Kobayashi M.J."/>
            <person name="Fawcett J.A."/>
            <person name="Hatakeyama M."/>
            <person name="Paape T."/>
            <person name="Ng C.H."/>
            <person name="Ang C.C."/>
            <person name="Tnah L.H."/>
            <person name="Lee C.T."/>
            <person name="Nishiyama T."/>
            <person name="Sese J."/>
            <person name="O'Brien M.J."/>
            <person name="Copetti D."/>
            <person name="Mohd Noor M.I."/>
            <person name="Ong R.C."/>
            <person name="Putra M."/>
            <person name="Sireger I.Z."/>
            <person name="Indrioko S."/>
            <person name="Kosugi Y."/>
            <person name="Izuno A."/>
            <person name="Isagi Y."/>
            <person name="Lee S.L."/>
            <person name="Shimizu K.K."/>
        </authorList>
    </citation>
    <scope>NUCLEOTIDE SEQUENCE [LARGE SCALE GENOMIC DNA]</scope>
    <source>
        <strain evidence="3">214</strain>
    </source>
</reference>
<protein>
    <submittedName>
        <fullName evidence="3">Uncharacterized protein</fullName>
    </submittedName>
</protein>
<proteinExistence type="predicted"/>
<dbReference type="PANTHER" id="PTHR34379:SF6">
    <property type="entry name" value="PROTEIN 3F"/>
    <property type="match status" value="1"/>
</dbReference>
<keyword evidence="2" id="KW-0472">Membrane</keyword>
<keyword evidence="4" id="KW-1185">Reference proteome</keyword>
<evidence type="ECO:0000256" key="2">
    <source>
        <dbReference type="SAM" id="Phobius"/>
    </source>
</evidence>
<keyword evidence="2" id="KW-1133">Transmembrane helix</keyword>
<feature type="compositionally biased region" description="Low complexity" evidence="1">
    <location>
        <begin position="1"/>
        <end position="11"/>
    </location>
</feature>
<dbReference type="EMBL" id="BPVZ01000159">
    <property type="protein sequence ID" value="GKV42547.1"/>
    <property type="molecule type" value="Genomic_DNA"/>
</dbReference>
<organism evidence="3 4">
    <name type="scientific">Rubroshorea leprosula</name>
    <dbReference type="NCBI Taxonomy" id="152421"/>
    <lineage>
        <taxon>Eukaryota</taxon>
        <taxon>Viridiplantae</taxon>
        <taxon>Streptophyta</taxon>
        <taxon>Embryophyta</taxon>
        <taxon>Tracheophyta</taxon>
        <taxon>Spermatophyta</taxon>
        <taxon>Magnoliopsida</taxon>
        <taxon>eudicotyledons</taxon>
        <taxon>Gunneridae</taxon>
        <taxon>Pentapetalae</taxon>
        <taxon>rosids</taxon>
        <taxon>malvids</taxon>
        <taxon>Malvales</taxon>
        <taxon>Dipterocarpaceae</taxon>
        <taxon>Rubroshorea</taxon>
    </lineage>
</organism>
<evidence type="ECO:0000256" key="1">
    <source>
        <dbReference type="SAM" id="MobiDB-lite"/>
    </source>
</evidence>
<gene>
    <name evidence="3" type="ORF">SLEP1_g49937</name>
</gene>
<dbReference type="AlphaFoldDB" id="A0AAV5M1H4"/>